<evidence type="ECO:0000256" key="1">
    <source>
        <dbReference type="SAM" id="MobiDB-lite"/>
    </source>
</evidence>
<accession>A0A7W9EUJ6</accession>
<dbReference type="InterPro" id="IPR011990">
    <property type="entry name" value="TPR-like_helical_dom_sf"/>
</dbReference>
<organism evidence="2 3">
    <name type="scientific">Sphingomonas aerophila</name>
    <dbReference type="NCBI Taxonomy" id="1344948"/>
    <lineage>
        <taxon>Bacteria</taxon>
        <taxon>Pseudomonadati</taxon>
        <taxon>Pseudomonadota</taxon>
        <taxon>Alphaproteobacteria</taxon>
        <taxon>Sphingomonadales</taxon>
        <taxon>Sphingomonadaceae</taxon>
        <taxon>Sphingomonas</taxon>
    </lineage>
</organism>
<dbReference type="Gene3D" id="1.25.40.10">
    <property type="entry name" value="Tetratricopeptide repeat domain"/>
    <property type="match status" value="1"/>
</dbReference>
<comment type="caution">
    <text evidence="2">The sequence shown here is derived from an EMBL/GenBank/DDBJ whole genome shotgun (WGS) entry which is preliminary data.</text>
</comment>
<reference evidence="2 3" key="1">
    <citation type="submission" date="2020-08" db="EMBL/GenBank/DDBJ databases">
        <title>Genomic Encyclopedia of Type Strains, Phase IV (KMG-IV): sequencing the most valuable type-strain genomes for metagenomic binning, comparative biology and taxonomic classification.</title>
        <authorList>
            <person name="Goeker M."/>
        </authorList>
    </citation>
    <scope>NUCLEOTIDE SEQUENCE [LARGE SCALE GENOMIC DNA]</scope>
    <source>
        <strain evidence="2 3">DSM 100044</strain>
    </source>
</reference>
<gene>
    <name evidence="2" type="ORF">FHS94_002096</name>
</gene>
<dbReference type="EMBL" id="JACIJK010000006">
    <property type="protein sequence ID" value="MBB5715250.1"/>
    <property type="molecule type" value="Genomic_DNA"/>
</dbReference>
<evidence type="ECO:0000313" key="2">
    <source>
        <dbReference type="EMBL" id="MBB5715250.1"/>
    </source>
</evidence>
<feature type="compositionally biased region" description="Basic and acidic residues" evidence="1">
    <location>
        <begin position="509"/>
        <end position="530"/>
    </location>
</feature>
<name>A0A7W9EUJ6_9SPHN</name>
<dbReference type="RefSeq" id="WP_246348533.1">
    <property type="nucleotide sequence ID" value="NZ_JACIJK010000006.1"/>
</dbReference>
<dbReference type="Proteomes" id="UP000546200">
    <property type="component" value="Unassembled WGS sequence"/>
</dbReference>
<dbReference type="AlphaFoldDB" id="A0A7W9EUJ6"/>
<proteinExistence type="predicted"/>
<feature type="region of interest" description="Disordered" evidence="1">
    <location>
        <begin position="506"/>
        <end position="530"/>
    </location>
</feature>
<keyword evidence="3" id="KW-1185">Reference proteome</keyword>
<evidence type="ECO:0000313" key="3">
    <source>
        <dbReference type="Proteomes" id="UP000546200"/>
    </source>
</evidence>
<protein>
    <submittedName>
        <fullName evidence="2">Tetratricopeptide (TPR) repeat protein</fullName>
    </submittedName>
</protein>
<sequence length="530" mass="57342">MGIKGRIGRTALALGVVTAGVPAEATWMRATSTHFVVYSDSNAEKLRAETAELERFDLLMSAFSQRFLTDVTDAARNPDRAFNKVTVYVLPSIASVQQFARMKDVAGFYVPRVTGSIAFTPRQSDSVGENALSPRIVLFHEYTHHFLLGNSTLALPAWFSEGFAEFASTTAKRDDKYWIGVPAQHRAYGLLEMDKQLTMGQLFAPPASMTSEQTEAIYGRGWLLTHMVMFDPVLRSQLGKYLTLLNSGTKSAAAAQQSFGDLKALDKRADAYLKQSRVSALPVSASILPQPVVDVRALTEGEAALIRMRMESTRGVDGRTAKPLWAKAKEAGARYPADPVAQGWLAEMAYDAGDLEAAEAAADHAVAADPTSSQGLLYKARVHLARLVAAKSHDEAAWKEARSWIIKANRAQNNDAAALALFYQSFQMQDAKPNKGAVAGLYRAVELVPQDMDIRFQAAQQRLLDDDVPGAKALLRPLAYNPHADSDNPAARILAALDAGKGGRAALEAAKEKSSELTKDGPKSGGKDGS</sequence>